<feature type="chain" id="PRO_5015505124" evidence="1">
    <location>
        <begin position="20"/>
        <end position="127"/>
    </location>
</feature>
<accession>A0A2S7T8A7</accession>
<organism evidence="2 3">
    <name type="scientific">Aureicoccus marinus</name>
    <dbReference type="NCBI Taxonomy" id="754435"/>
    <lineage>
        <taxon>Bacteria</taxon>
        <taxon>Pseudomonadati</taxon>
        <taxon>Bacteroidota</taxon>
        <taxon>Flavobacteriia</taxon>
        <taxon>Flavobacteriales</taxon>
        <taxon>Flavobacteriaceae</taxon>
        <taxon>Aureicoccus</taxon>
    </lineage>
</organism>
<sequence length="127" mass="14439">MKNALIAFVVLLVSTQLKAQDKKEEVQFATSKTVIQKVEFTVDTVKEMNEVDWDDIFGVFKENAAQDSIEVAVVLKNYKVKNEKDVIMTIPRLRVAVSGQTKDTTELRAQMIRNVEKTTSAIRKFKS</sequence>
<gene>
    <name evidence="2" type="ORF">BST99_08340</name>
</gene>
<name>A0A2S7T8A7_9FLAO</name>
<proteinExistence type="predicted"/>
<comment type="caution">
    <text evidence="2">The sequence shown here is derived from an EMBL/GenBank/DDBJ whole genome shotgun (WGS) entry which is preliminary data.</text>
</comment>
<protein>
    <submittedName>
        <fullName evidence="2">Uncharacterized protein</fullName>
    </submittedName>
</protein>
<feature type="signal peptide" evidence="1">
    <location>
        <begin position="1"/>
        <end position="19"/>
    </location>
</feature>
<dbReference type="EMBL" id="MQVX01000001">
    <property type="protein sequence ID" value="PQJ15735.1"/>
    <property type="molecule type" value="Genomic_DNA"/>
</dbReference>
<evidence type="ECO:0000256" key="1">
    <source>
        <dbReference type="SAM" id="SignalP"/>
    </source>
</evidence>
<dbReference type="OrthoDB" id="9956228at2"/>
<keyword evidence="3" id="KW-1185">Reference proteome</keyword>
<dbReference type="Proteomes" id="UP000239366">
    <property type="component" value="Unassembled WGS sequence"/>
</dbReference>
<dbReference type="RefSeq" id="WP_105001389.1">
    <property type="nucleotide sequence ID" value="NZ_MQVX01000001.1"/>
</dbReference>
<dbReference type="AlphaFoldDB" id="A0A2S7T8A7"/>
<keyword evidence="1" id="KW-0732">Signal</keyword>
<evidence type="ECO:0000313" key="3">
    <source>
        <dbReference type="Proteomes" id="UP000239366"/>
    </source>
</evidence>
<evidence type="ECO:0000313" key="2">
    <source>
        <dbReference type="EMBL" id="PQJ15735.1"/>
    </source>
</evidence>
<reference evidence="3" key="1">
    <citation type="submission" date="2016-11" db="EMBL/GenBank/DDBJ databases">
        <title>Trade-off between light-utilization and light-protection in marine flavobacteria.</title>
        <authorList>
            <person name="Kumagai Y."/>
            <person name="Yoshizawa S."/>
            <person name="Kogure K."/>
        </authorList>
    </citation>
    <scope>NUCLEOTIDE SEQUENCE [LARGE SCALE GENOMIC DNA]</scope>
    <source>
        <strain evidence="3">SG-18</strain>
    </source>
</reference>